<comment type="caution">
    <text evidence="18">The sequence shown here is derived from an EMBL/GenBank/DDBJ whole genome shotgun (WGS) entry which is preliminary data.</text>
</comment>
<dbReference type="PROSITE" id="PS51462">
    <property type="entry name" value="NUDIX"/>
    <property type="match status" value="1"/>
</dbReference>
<evidence type="ECO:0000256" key="8">
    <source>
        <dbReference type="ARBA" id="ARBA00022842"/>
    </source>
</evidence>
<dbReference type="PANTHER" id="PTHR47707:SF1">
    <property type="entry name" value="NUDIX HYDROLASE FAMILY PROTEIN"/>
    <property type="match status" value="1"/>
</dbReference>
<keyword evidence="9" id="KW-0234">DNA repair</keyword>
<dbReference type="CDD" id="cd03425">
    <property type="entry name" value="NUDIX_MutT_NudA_like"/>
    <property type="match status" value="1"/>
</dbReference>
<evidence type="ECO:0000256" key="16">
    <source>
        <dbReference type="ARBA" id="ARBA00042798"/>
    </source>
</evidence>
<evidence type="ECO:0000313" key="19">
    <source>
        <dbReference type="Proteomes" id="UP000824264"/>
    </source>
</evidence>
<dbReference type="GO" id="GO:0008413">
    <property type="term" value="F:8-oxo-7,8-dihydroguanosine triphosphate pyrophosphatase activity"/>
    <property type="evidence" value="ECO:0007669"/>
    <property type="project" value="TreeGrafter"/>
</dbReference>
<keyword evidence="8" id="KW-0460">Magnesium</keyword>
<sequence>MDQKERKRIEVVGGIVWRGDSFLATQRPEGHPQAGYWEFPGGKVEAGETLEAALARELAEELSLSIRHPRLWRTVEHDYPLRSVRVHFFHITDYSGEPIANERQAFLWVTPQEARDLPFLEADRPLLPLLKRP</sequence>
<gene>
    <name evidence="18" type="ORF">H9874_08960</name>
</gene>
<dbReference type="GO" id="GO:0046872">
    <property type="term" value="F:metal ion binding"/>
    <property type="evidence" value="ECO:0007669"/>
    <property type="project" value="UniProtKB-KW"/>
</dbReference>
<feature type="domain" description="Nudix hydrolase" evidence="17">
    <location>
        <begin position="7"/>
        <end position="132"/>
    </location>
</feature>
<evidence type="ECO:0000256" key="5">
    <source>
        <dbReference type="ARBA" id="ARBA00022723"/>
    </source>
</evidence>
<comment type="catalytic activity">
    <reaction evidence="11">
        <text>8-oxo-GTP + H2O = 8-oxo-GMP + diphosphate + H(+)</text>
        <dbReference type="Rhea" id="RHEA:67616"/>
        <dbReference type="ChEBI" id="CHEBI:15377"/>
        <dbReference type="ChEBI" id="CHEBI:15378"/>
        <dbReference type="ChEBI" id="CHEBI:33019"/>
        <dbReference type="ChEBI" id="CHEBI:143553"/>
        <dbReference type="ChEBI" id="CHEBI:145694"/>
    </reaction>
</comment>
<keyword evidence="7" id="KW-0378">Hydrolase</keyword>
<dbReference type="Gene3D" id="3.90.79.10">
    <property type="entry name" value="Nucleoside Triphosphate Pyrophosphohydrolase"/>
    <property type="match status" value="1"/>
</dbReference>
<dbReference type="GO" id="GO:0006260">
    <property type="term" value="P:DNA replication"/>
    <property type="evidence" value="ECO:0007669"/>
    <property type="project" value="UniProtKB-KW"/>
</dbReference>
<reference evidence="18" key="1">
    <citation type="journal article" date="2021" name="PeerJ">
        <title>Extensive microbial diversity within the chicken gut microbiome revealed by metagenomics and culture.</title>
        <authorList>
            <person name="Gilroy R."/>
            <person name="Ravi A."/>
            <person name="Getino M."/>
            <person name="Pursley I."/>
            <person name="Horton D.L."/>
            <person name="Alikhan N.F."/>
            <person name="Baker D."/>
            <person name="Gharbi K."/>
            <person name="Hall N."/>
            <person name="Watson M."/>
            <person name="Adriaenssens E.M."/>
            <person name="Foster-Nyarko E."/>
            <person name="Jarju S."/>
            <person name="Secka A."/>
            <person name="Antonio M."/>
            <person name="Oren A."/>
            <person name="Chaudhuri R.R."/>
            <person name="La Ragione R."/>
            <person name="Hildebrand F."/>
            <person name="Pallen M.J."/>
        </authorList>
    </citation>
    <scope>NUCLEOTIDE SEQUENCE</scope>
    <source>
        <strain evidence="18">ChiSxjej5B17-1746</strain>
    </source>
</reference>
<comment type="similarity">
    <text evidence="2">Belongs to the Nudix hydrolase family.</text>
</comment>
<dbReference type="PANTHER" id="PTHR47707">
    <property type="entry name" value="8-OXO-DGTP DIPHOSPHATASE"/>
    <property type="match status" value="1"/>
</dbReference>
<dbReference type="Proteomes" id="UP000824264">
    <property type="component" value="Unassembled WGS sequence"/>
</dbReference>
<comment type="catalytic activity">
    <reaction evidence="10">
        <text>8-oxo-dGTP + H2O = 8-oxo-dGMP + diphosphate + H(+)</text>
        <dbReference type="Rhea" id="RHEA:31575"/>
        <dbReference type="ChEBI" id="CHEBI:15377"/>
        <dbReference type="ChEBI" id="CHEBI:15378"/>
        <dbReference type="ChEBI" id="CHEBI:33019"/>
        <dbReference type="ChEBI" id="CHEBI:63224"/>
        <dbReference type="ChEBI" id="CHEBI:77896"/>
        <dbReference type="EC" id="3.6.1.55"/>
    </reaction>
</comment>
<evidence type="ECO:0000256" key="12">
    <source>
        <dbReference type="ARBA" id="ARBA00038905"/>
    </source>
</evidence>
<evidence type="ECO:0000256" key="4">
    <source>
        <dbReference type="ARBA" id="ARBA00022705"/>
    </source>
</evidence>
<protein>
    <recommendedName>
        <fullName evidence="13">8-oxo-dGTP diphosphatase</fullName>
        <ecNumber evidence="12">3.6.1.55</ecNumber>
    </recommendedName>
    <alternativeName>
        <fullName evidence="16">7,8-dihydro-8-oxoguanine-triphosphatase</fullName>
    </alternativeName>
    <alternativeName>
        <fullName evidence="15">Mutator protein MutT</fullName>
    </alternativeName>
    <alternativeName>
        <fullName evidence="14">dGTP pyrophosphohydrolase</fullName>
    </alternativeName>
</protein>
<dbReference type="GO" id="GO:0044715">
    <property type="term" value="F:8-oxo-dGDP phosphatase activity"/>
    <property type="evidence" value="ECO:0007669"/>
    <property type="project" value="TreeGrafter"/>
</dbReference>
<dbReference type="SUPFAM" id="SSF55811">
    <property type="entry name" value="Nudix"/>
    <property type="match status" value="1"/>
</dbReference>
<evidence type="ECO:0000256" key="6">
    <source>
        <dbReference type="ARBA" id="ARBA00022763"/>
    </source>
</evidence>
<dbReference type="EC" id="3.6.1.55" evidence="12"/>
<keyword evidence="4" id="KW-0235">DNA replication</keyword>
<dbReference type="AlphaFoldDB" id="A0A9D1U9M3"/>
<evidence type="ECO:0000313" key="18">
    <source>
        <dbReference type="EMBL" id="HIW79258.1"/>
    </source>
</evidence>
<evidence type="ECO:0000256" key="9">
    <source>
        <dbReference type="ARBA" id="ARBA00023204"/>
    </source>
</evidence>
<evidence type="ECO:0000256" key="7">
    <source>
        <dbReference type="ARBA" id="ARBA00022801"/>
    </source>
</evidence>
<dbReference type="GO" id="GO:0006281">
    <property type="term" value="P:DNA repair"/>
    <property type="evidence" value="ECO:0007669"/>
    <property type="project" value="UniProtKB-KW"/>
</dbReference>
<evidence type="ECO:0000256" key="14">
    <source>
        <dbReference type="ARBA" id="ARBA00041592"/>
    </source>
</evidence>
<dbReference type="InterPro" id="IPR020476">
    <property type="entry name" value="Nudix_hydrolase"/>
</dbReference>
<dbReference type="EMBL" id="DXGI01000340">
    <property type="protein sequence ID" value="HIW79258.1"/>
    <property type="molecule type" value="Genomic_DNA"/>
</dbReference>
<dbReference type="GO" id="GO:0035539">
    <property type="term" value="F:8-oxo-7,8-dihydrodeoxyguanosine triphosphate pyrophosphatase activity"/>
    <property type="evidence" value="ECO:0007669"/>
    <property type="project" value="UniProtKB-EC"/>
</dbReference>
<proteinExistence type="inferred from homology"/>
<keyword evidence="5" id="KW-0479">Metal-binding</keyword>
<comment type="cofactor">
    <cofactor evidence="1">
        <name>Mg(2+)</name>
        <dbReference type="ChEBI" id="CHEBI:18420"/>
    </cofactor>
</comment>
<evidence type="ECO:0000256" key="13">
    <source>
        <dbReference type="ARBA" id="ARBA00040794"/>
    </source>
</evidence>
<dbReference type="GO" id="GO:0044716">
    <property type="term" value="F:8-oxo-GDP phosphatase activity"/>
    <property type="evidence" value="ECO:0007669"/>
    <property type="project" value="TreeGrafter"/>
</dbReference>
<evidence type="ECO:0000256" key="2">
    <source>
        <dbReference type="ARBA" id="ARBA00005582"/>
    </source>
</evidence>
<evidence type="ECO:0000256" key="11">
    <source>
        <dbReference type="ARBA" id="ARBA00036904"/>
    </source>
</evidence>
<dbReference type="Pfam" id="PF00293">
    <property type="entry name" value="NUDIX"/>
    <property type="match status" value="1"/>
</dbReference>
<keyword evidence="3" id="KW-0515">Mutator protein</keyword>
<keyword evidence="6" id="KW-0227">DNA damage</keyword>
<evidence type="ECO:0000256" key="10">
    <source>
        <dbReference type="ARBA" id="ARBA00035861"/>
    </source>
</evidence>
<evidence type="ECO:0000256" key="15">
    <source>
        <dbReference type="ARBA" id="ARBA00041979"/>
    </source>
</evidence>
<organism evidence="18 19">
    <name type="scientific">Candidatus Bilophila faecipullorum</name>
    <dbReference type="NCBI Taxonomy" id="2838482"/>
    <lineage>
        <taxon>Bacteria</taxon>
        <taxon>Pseudomonadati</taxon>
        <taxon>Thermodesulfobacteriota</taxon>
        <taxon>Desulfovibrionia</taxon>
        <taxon>Desulfovibrionales</taxon>
        <taxon>Desulfovibrionaceae</taxon>
        <taxon>Bilophila</taxon>
    </lineage>
</organism>
<dbReference type="InterPro" id="IPR000086">
    <property type="entry name" value="NUDIX_hydrolase_dom"/>
</dbReference>
<evidence type="ECO:0000256" key="1">
    <source>
        <dbReference type="ARBA" id="ARBA00001946"/>
    </source>
</evidence>
<dbReference type="InterPro" id="IPR015797">
    <property type="entry name" value="NUDIX_hydrolase-like_dom_sf"/>
</dbReference>
<dbReference type="InterPro" id="IPR047127">
    <property type="entry name" value="MutT-like"/>
</dbReference>
<name>A0A9D1U9M3_9BACT</name>
<evidence type="ECO:0000259" key="17">
    <source>
        <dbReference type="PROSITE" id="PS51462"/>
    </source>
</evidence>
<dbReference type="PRINTS" id="PR00502">
    <property type="entry name" value="NUDIXFAMILY"/>
</dbReference>
<evidence type="ECO:0000256" key="3">
    <source>
        <dbReference type="ARBA" id="ARBA00022457"/>
    </source>
</evidence>
<accession>A0A9D1U9M3</accession>
<reference evidence="18" key="2">
    <citation type="submission" date="2021-04" db="EMBL/GenBank/DDBJ databases">
        <authorList>
            <person name="Gilroy R."/>
        </authorList>
    </citation>
    <scope>NUCLEOTIDE SEQUENCE</scope>
    <source>
        <strain evidence="18">ChiSxjej5B17-1746</strain>
    </source>
</reference>